<proteinExistence type="predicted"/>
<feature type="compositionally biased region" description="Basic and acidic residues" evidence="1">
    <location>
        <begin position="169"/>
        <end position="182"/>
    </location>
</feature>
<dbReference type="AlphaFoldDB" id="A0AAW0AUI9"/>
<keyword evidence="3" id="KW-1185">Reference proteome</keyword>
<reference evidence="2 3" key="1">
    <citation type="journal article" date="2024" name="J Genomics">
        <title>Draft genome sequencing and assembly of Favolaschia claudopus CIRM-BRFM 2984 isolated from oak limbs.</title>
        <authorList>
            <person name="Navarro D."/>
            <person name="Drula E."/>
            <person name="Chaduli D."/>
            <person name="Cazenave R."/>
            <person name="Ahrendt S."/>
            <person name="Wang J."/>
            <person name="Lipzen A."/>
            <person name="Daum C."/>
            <person name="Barry K."/>
            <person name="Grigoriev I.V."/>
            <person name="Favel A."/>
            <person name="Rosso M.N."/>
            <person name="Martin F."/>
        </authorList>
    </citation>
    <scope>NUCLEOTIDE SEQUENCE [LARGE SCALE GENOMIC DNA]</scope>
    <source>
        <strain evidence="2 3">CIRM-BRFM 2984</strain>
    </source>
</reference>
<comment type="caution">
    <text evidence="2">The sequence shown here is derived from an EMBL/GenBank/DDBJ whole genome shotgun (WGS) entry which is preliminary data.</text>
</comment>
<dbReference type="EMBL" id="JAWWNJ010000050">
    <property type="protein sequence ID" value="KAK7016508.1"/>
    <property type="molecule type" value="Genomic_DNA"/>
</dbReference>
<evidence type="ECO:0000256" key="1">
    <source>
        <dbReference type="SAM" id="MobiDB-lite"/>
    </source>
</evidence>
<accession>A0AAW0AUI9</accession>
<dbReference type="Proteomes" id="UP001362999">
    <property type="component" value="Unassembled WGS sequence"/>
</dbReference>
<organism evidence="2 3">
    <name type="scientific">Favolaschia claudopus</name>
    <dbReference type="NCBI Taxonomy" id="2862362"/>
    <lineage>
        <taxon>Eukaryota</taxon>
        <taxon>Fungi</taxon>
        <taxon>Dikarya</taxon>
        <taxon>Basidiomycota</taxon>
        <taxon>Agaricomycotina</taxon>
        <taxon>Agaricomycetes</taxon>
        <taxon>Agaricomycetidae</taxon>
        <taxon>Agaricales</taxon>
        <taxon>Marasmiineae</taxon>
        <taxon>Mycenaceae</taxon>
        <taxon>Favolaschia</taxon>
    </lineage>
</organism>
<evidence type="ECO:0000313" key="2">
    <source>
        <dbReference type="EMBL" id="KAK7016508.1"/>
    </source>
</evidence>
<sequence>MTIENLLHPKDAQNVSRAVQLLSCIVEIKTIDRETLDPSQEAEFEALCPLGEVFHYLLQPFINPTLSLSEQITSLPHLKNSTSFMSNQLYGDLQTMVKAAIMLVARTQILDPLLEVLICLLGDNPVETLFGRTRMKGGHSPNCSIFELLYRLCSAMNMDTVFDHHPELERTPRRLRGRDADHPSGLLGGGGSGSGVYSAQKLSKSFAELFKKPDVDLLRPFGGKYPALSADIDRSLTNFTSPQPDDGSTIQVA</sequence>
<gene>
    <name evidence="2" type="ORF">R3P38DRAFT_2785715</name>
</gene>
<evidence type="ECO:0000313" key="3">
    <source>
        <dbReference type="Proteomes" id="UP001362999"/>
    </source>
</evidence>
<protein>
    <submittedName>
        <fullName evidence="2">Uncharacterized protein</fullName>
    </submittedName>
</protein>
<feature type="region of interest" description="Disordered" evidence="1">
    <location>
        <begin position="169"/>
        <end position="193"/>
    </location>
</feature>
<name>A0AAW0AUI9_9AGAR</name>